<evidence type="ECO:0000256" key="1">
    <source>
        <dbReference type="SAM" id="MobiDB-lite"/>
    </source>
</evidence>
<evidence type="ECO:0000313" key="3">
    <source>
        <dbReference type="EMBL" id="MFC4720677.1"/>
    </source>
</evidence>
<evidence type="ECO:0000259" key="2">
    <source>
        <dbReference type="Pfam" id="PF05598"/>
    </source>
</evidence>
<evidence type="ECO:0000313" key="4">
    <source>
        <dbReference type="Proteomes" id="UP001595969"/>
    </source>
</evidence>
<keyword evidence="4" id="KW-1185">Reference proteome</keyword>
<reference evidence="4" key="1">
    <citation type="journal article" date="2019" name="Int. J. Syst. Evol. Microbiol.">
        <title>The Global Catalogue of Microorganisms (GCM) 10K type strain sequencing project: providing services to taxonomists for standard genome sequencing and annotation.</title>
        <authorList>
            <consortium name="The Broad Institute Genomics Platform"/>
            <consortium name="The Broad Institute Genome Sequencing Center for Infectious Disease"/>
            <person name="Wu L."/>
            <person name="Ma J."/>
        </authorList>
    </citation>
    <scope>NUCLEOTIDE SEQUENCE [LARGE SCALE GENOMIC DNA]</scope>
    <source>
        <strain evidence="4">CGMCC 1.19032</strain>
    </source>
</reference>
<dbReference type="Pfam" id="PF05598">
    <property type="entry name" value="DUF772"/>
    <property type="match status" value="1"/>
</dbReference>
<dbReference type="Proteomes" id="UP001595969">
    <property type="component" value="Unassembled WGS sequence"/>
</dbReference>
<feature type="compositionally biased region" description="Basic residues" evidence="1">
    <location>
        <begin position="129"/>
        <end position="140"/>
    </location>
</feature>
<comment type="caution">
    <text evidence="3">The sequence shown here is derived from an EMBL/GenBank/DDBJ whole genome shotgun (WGS) entry which is preliminary data.</text>
</comment>
<dbReference type="InterPro" id="IPR008490">
    <property type="entry name" value="Transposase_InsH_N"/>
</dbReference>
<accession>A0ABV9MXC9</accession>
<sequence length="236" mass="27300">MLKHLQSHQEYLNTQSQLRGTVPLEALEEYDELIATFQLLNFDHAHDYLQTLYSSTGRPALNQIEIFRSMVLCTFLDTSWEKMIHLLHHRAVFRMIIGISKEEIPTLPSFYAFNIRIMPTDEKSITRKPIGKKPTKKYKKNEKMPEKKDGRVQKMVHLATKDKPFNDSRPERHLQTLFKLISVDSSIKQGLLADSCYLSGDGTSVRTGATSYGRKICDCRKQGIFKCNCPRRYSDP</sequence>
<gene>
    <name evidence="3" type="ORF">ACFO5I_13195</name>
</gene>
<proteinExistence type="predicted"/>
<dbReference type="EMBL" id="JBHSGS010000075">
    <property type="protein sequence ID" value="MFC4720677.1"/>
    <property type="molecule type" value="Genomic_DNA"/>
</dbReference>
<feature type="region of interest" description="Disordered" evidence="1">
    <location>
        <begin position="126"/>
        <end position="150"/>
    </location>
</feature>
<organism evidence="3 4">
    <name type="scientific">Enterococcus lemanii</name>
    <dbReference type="NCBI Taxonomy" id="1159752"/>
    <lineage>
        <taxon>Bacteria</taxon>
        <taxon>Bacillati</taxon>
        <taxon>Bacillota</taxon>
        <taxon>Bacilli</taxon>
        <taxon>Lactobacillales</taxon>
        <taxon>Enterococcaceae</taxon>
        <taxon>Enterococcus</taxon>
    </lineage>
</organism>
<feature type="non-terminal residue" evidence="3">
    <location>
        <position position="236"/>
    </location>
</feature>
<feature type="compositionally biased region" description="Basic and acidic residues" evidence="1">
    <location>
        <begin position="141"/>
        <end position="150"/>
    </location>
</feature>
<feature type="domain" description="Transposase InsH N-terminal" evidence="2">
    <location>
        <begin position="32"/>
        <end position="105"/>
    </location>
</feature>
<protein>
    <recommendedName>
        <fullName evidence="2">Transposase InsH N-terminal domain-containing protein</fullName>
    </recommendedName>
</protein>
<dbReference type="RefSeq" id="WP_379962545.1">
    <property type="nucleotide sequence ID" value="NZ_JBHSGS010000075.1"/>
</dbReference>
<name>A0ABV9MXC9_9ENTE</name>